<dbReference type="EMBL" id="GBXM01099496">
    <property type="protein sequence ID" value="JAH09081.1"/>
    <property type="molecule type" value="Transcribed_RNA"/>
</dbReference>
<reference evidence="1" key="2">
    <citation type="journal article" date="2015" name="Fish Shellfish Immunol.">
        <title>Early steps in the European eel (Anguilla anguilla)-Vibrio vulnificus interaction in the gills: Role of the RtxA13 toxin.</title>
        <authorList>
            <person name="Callol A."/>
            <person name="Pajuelo D."/>
            <person name="Ebbesson L."/>
            <person name="Teles M."/>
            <person name="MacKenzie S."/>
            <person name="Amaro C."/>
        </authorList>
    </citation>
    <scope>NUCLEOTIDE SEQUENCE</scope>
</reference>
<organism evidence="1">
    <name type="scientific">Anguilla anguilla</name>
    <name type="common">European freshwater eel</name>
    <name type="synonym">Muraena anguilla</name>
    <dbReference type="NCBI Taxonomy" id="7936"/>
    <lineage>
        <taxon>Eukaryota</taxon>
        <taxon>Metazoa</taxon>
        <taxon>Chordata</taxon>
        <taxon>Craniata</taxon>
        <taxon>Vertebrata</taxon>
        <taxon>Euteleostomi</taxon>
        <taxon>Actinopterygii</taxon>
        <taxon>Neopterygii</taxon>
        <taxon>Teleostei</taxon>
        <taxon>Anguilliformes</taxon>
        <taxon>Anguillidae</taxon>
        <taxon>Anguilla</taxon>
    </lineage>
</organism>
<proteinExistence type="predicted"/>
<dbReference type="AlphaFoldDB" id="A0A0E9PWS5"/>
<accession>A0A0E9PWS5</accession>
<sequence>MSDYYWAEGVRNTPNKDGIGMKRQVESAVCRLFRGMGHA</sequence>
<protein>
    <submittedName>
        <fullName evidence="1">Uncharacterized protein</fullName>
    </submittedName>
</protein>
<name>A0A0E9PWS5_ANGAN</name>
<reference evidence="1" key="1">
    <citation type="submission" date="2014-11" db="EMBL/GenBank/DDBJ databases">
        <authorList>
            <person name="Amaro Gonzalez C."/>
        </authorList>
    </citation>
    <scope>NUCLEOTIDE SEQUENCE</scope>
</reference>
<evidence type="ECO:0000313" key="1">
    <source>
        <dbReference type="EMBL" id="JAH09081.1"/>
    </source>
</evidence>